<proteinExistence type="predicted"/>
<name>A0A426YRD3_ENSVE</name>
<sequence>MVGFWRNRLVAGGPRTGNLAGRFALPSGKALYRAVRTGPSTDRYVDRLLLGGTAEINHRLLISAVGDRLREKE</sequence>
<dbReference type="EMBL" id="AMZH03010695">
    <property type="protein sequence ID" value="RRT54255.1"/>
    <property type="molecule type" value="Genomic_DNA"/>
</dbReference>
<protein>
    <submittedName>
        <fullName evidence="1">Uncharacterized protein</fullName>
    </submittedName>
</protein>
<reference evidence="1 2" key="1">
    <citation type="journal article" date="2014" name="Agronomy (Basel)">
        <title>A Draft Genome Sequence for Ensete ventricosum, the Drought-Tolerant Tree Against Hunger.</title>
        <authorList>
            <person name="Harrison J."/>
            <person name="Moore K.A."/>
            <person name="Paszkiewicz K."/>
            <person name="Jones T."/>
            <person name="Grant M."/>
            <person name="Ambacheew D."/>
            <person name="Muzemil S."/>
            <person name="Studholme D.J."/>
        </authorList>
    </citation>
    <scope>NUCLEOTIDE SEQUENCE [LARGE SCALE GENOMIC DNA]</scope>
</reference>
<evidence type="ECO:0000313" key="2">
    <source>
        <dbReference type="Proteomes" id="UP000287651"/>
    </source>
</evidence>
<dbReference type="AlphaFoldDB" id="A0A426YRD3"/>
<gene>
    <name evidence="1" type="ORF">B296_00049294</name>
</gene>
<dbReference type="Proteomes" id="UP000287651">
    <property type="component" value="Unassembled WGS sequence"/>
</dbReference>
<accession>A0A426YRD3</accession>
<organism evidence="1 2">
    <name type="scientific">Ensete ventricosum</name>
    <name type="common">Abyssinian banana</name>
    <name type="synonym">Musa ensete</name>
    <dbReference type="NCBI Taxonomy" id="4639"/>
    <lineage>
        <taxon>Eukaryota</taxon>
        <taxon>Viridiplantae</taxon>
        <taxon>Streptophyta</taxon>
        <taxon>Embryophyta</taxon>
        <taxon>Tracheophyta</taxon>
        <taxon>Spermatophyta</taxon>
        <taxon>Magnoliopsida</taxon>
        <taxon>Liliopsida</taxon>
        <taxon>Zingiberales</taxon>
        <taxon>Musaceae</taxon>
        <taxon>Ensete</taxon>
    </lineage>
</organism>
<comment type="caution">
    <text evidence="1">The sequence shown here is derived from an EMBL/GenBank/DDBJ whole genome shotgun (WGS) entry which is preliminary data.</text>
</comment>
<evidence type="ECO:0000313" key="1">
    <source>
        <dbReference type="EMBL" id="RRT54255.1"/>
    </source>
</evidence>